<evidence type="ECO:0000256" key="2">
    <source>
        <dbReference type="ARBA" id="ARBA00004496"/>
    </source>
</evidence>
<comment type="function">
    <text evidence="1 17 18">Cell wall formation. Catalyzes the addition of glutamate to the nucleotide precursor UDP-N-acetylmuramoyl-L-alanine (UMA).</text>
</comment>
<evidence type="ECO:0000256" key="5">
    <source>
        <dbReference type="ARBA" id="ARBA00012212"/>
    </source>
</evidence>
<evidence type="ECO:0000256" key="16">
    <source>
        <dbReference type="ARBA" id="ARBA00047632"/>
    </source>
</evidence>
<feature type="domain" description="Mur ligase C-terminal" evidence="19">
    <location>
        <begin position="317"/>
        <end position="432"/>
    </location>
</feature>
<dbReference type="Gene3D" id="3.90.190.20">
    <property type="entry name" value="Mur ligase, C-terminal domain"/>
    <property type="match status" value="1"/>
</dbReference>
<comment type="pathway">
    <text evidence="3 17 18">Cell wall biogenesis; peptidoglycan biosynthesis.</text>
</comment>
<dbReference type="InterPro" id="IPR005762">
    <property type="entry name" value="MurD"/>
</dbReference>
<accession>A0AAF0BI33</accession>
<protein>
    <recommendedName>
        <fullName evidence="6 17">UDP-N-acetylmuramoylalanine--D-glutamate ligase</fullName>
        <ecNumber evidence="5 17">6.3.2.9</ecNumber>
    </recommendedName>
    <alternativeName>
        <fullName evidence="15 17">D-glutamic acid-adding enzyme</fullName>
    </alternativeName>
    <alternativeName>
        <fullName evidence="14 17">UDP-N-acetylmuramoyl-L-alanyl-D-glutamate synthetase</fullName>
    </alternativeName>
</protein>
<dbReference type="AlphaFoldDB" id="A0AAF0BI33"/>
<dbReference type="InterPro" id="IPR036565">
    <property type="entry name" value="Mur-like_cat_sf"/>
</dbReference>
<dbReference type="EMBL" id="CP116507">
    <property type="protein sequence ID" value="WCG23557.1"/>
    <property type="molecule type" value="Genomic_DNA"/>
</dbReference>
<dbReference type="GO" id="GO:0008764">
    <property type="term" value="F:UDP-N-acetylmuramoylalanine-D-glutamate ligase activity"/>
    <property type="evidence" value="ECO:0007669"/>
    <property type="project" value="UniProtKB-UniRule"/>
</dbReference>
<evidence type="ECO:0000256" key="3">
    <source>
        <dbReference type="ARBA" id="ARBA00004752"/>
    </source>
</evidence>
<evidence type="ECO:0000313" key="21">
    <source>
        <dbReference type="EMBL" id="WCG23557.1"/>
    </source>
</evidence>
<dbReference type="SUPFAM" id="SSF53244">
    <property type="entry name" value="MurD-like peptide ligases, peptide-binding domain"/>
    <property type="match status" value="1"/>
</dbReference>
<dbReference type="RefSeq" id="WP_272163710.1">
    <property type="nucleotide sequence ID" value="NZ_CP116507.1"/>
</dbReference>
<evidence type="ECO:0000256" key="11">
    <source>
        <dbReference type="ARBA" id="ARBA00022960"/>
    </source>
</evidence>
<keyword evidence="9 17" id="KW-0547">Nucleotide-binding</keyword>
<keyword evidence="10 17" id="KW-0067">ATP-binding</keyword>
<dbReference type="PANTHER" id="PTHR43692:SF1">
    <property type="entry name" value="UDP-N-ACETYLMURAMOYLALANINE--D-GLUTAMATE LIGASE"/>
    <property type="match status" value="1"/>
</dbReference>
<dbReference type="InterPro" id="IPR004101">
    <property type="entry name" value="Mur_ligase_C"/>
</dbReference>
<evidence type="ECO:0000256" key="12">
    <source>
        <dbReference type="ARBA" id="ARBA00022984"/>
    </source>
</evidence>
<comment type="catalytic activity">
    <reaction evidence="16 17 18">
        <text>UDP-N-acetyl-alpha-D-muramoyl-L-alanine + D-glutamate + ATP = UDP-N-acetyl-alpha-D-muramoyl-L-alanyl-D-glutamate + ADP + phosphate + H(+)</text>
        <dbReference type="Rhea" id="RHEA:16429"/>
        <dbReference type="ChEBI" id="CHEBI:15378"/>
        <dbReference type="ChEBI" id="CHEBI:29986"/>
        <dbReference type="ChEBI" id="CHEBI:30616"/>
        <dbReference type="ChEBI" id="CHEBI:43474"/>
        <dbReference type="ChEBI" id="CHEBI:83898"/>
        <dbReference type="ChEBI" id="CHEBI:83900"/>
        <dbReference type="ChEBI" id="CHEBI:456216"/>
        <dbReference type="EC" id="6.3.2.9"/>
    </reaction>
</comment>
<dbReference type="Gene3D" id="3.40.50.720">
    <property type="entry name" value="NAD(P)-binding Rossmann-like Domain"/>
    <property type="match status" value="1"/>
</dbReference>
<feature type="domain" description="Mur ligase central" evidence="20">
    <location>
        <begin position="117"/>
        <end position="295"/>
    </location>
</feature>
<dbReference type="GO" id="GO:0051301">
    <property type="term" value="P:cell division"/>
    <property type="evidence" value="ECO:0007669"/>
    <property type="project" value="UniProtKB-KW"/>
</dbReference>
<evidence type="ECO:0000259" key="19">
    <source>
        <dbReference type="Pfam" id="PF02875"/>
    </source>
</evidence>
<dbReference type="Proteomes" id="UP001179600">
    <property type="component" value="Chromosome"/>
</dbReference>
<organism evidence="21 22">
    <name type="scientific">Vagococcus lutrae</name>
    <dbReference type="NCBI Taxonomy" id="81947"/>
    <lineage>
        <taxon>Bacteria</taxon>
        <taxon>Bacillati</taxon>
        <taxon>Bacillota</taxon>
        <taxon>Bacilli</taxon>
        <taxon>Lactobacillales</taxon>
        <taxon>Enterococcaceae</taxon>
        <taxon>Vagococcus</taxon>
    </lineage>
</organism>
<reference evidence="21" key="1">
    <citation type="submission" date="2023-01" db="EMBL/GenBank/DDBJ databases">
        <title>Oxazolidinone resistance genes in florfenicol resistant enterococci from beef cattle and veal calves at slaughter.</title>
        <authorList>
            <person name="Biggel M."/>
        </authorList>
    </citation>
    <scope>NUCLEOTIDE SEQUENCE</scope>
    <source>
        <strain evidence="21">K204-1</strain>
    </source>
</reference>
<evidence type="ECO:0000256" key="18">
    <source>
        <dbReference type="RuleBase" id="RU003664"/>
    </source>
</evidence>
<keyword evidence="17 18" id="KW-0132">Cell division</keyword>
<evidence type="ECO:0000256" key="15">
    <source>
        <dbReference type="ARBA" id="ARBA00032324"/>
    </source>
</evidence>
<dbReference type="Gene3D" id="3.40.1190.10">
    <property type="entry name" value="Mur-like, catalytic domain"/>
    <property type="match status" value="1"/>
</dbReference>
<evidence type="ECO:0000256" key="13">
    <source>
        <dbReference type="ARBA" id="ARBA00023316"/>
    </source>
</evidence>
<evidence type="ECO:0000313" key="22">
    <source>
        <dbReference type="Proteomes" id="UP001179600"/>
    </source>
</evidence>
<dbReference type="GO" id="GO:0005737">
    <property type="term" value="C:cytoplasm"/>
    <property type="evidence" value="ECO:0007669"/>
    <property type="project" value="UniProtKB-SubCell"/>
</dbReference>
<evidence type="ECO:0000256" key="1">
    <source>
        <dbReference type="ARBA" id="ARBA00002734"/>
    </source>
</evidence>
<evidence type="ECO:0000259" key="20">
    <source>
        <dbReference type="Pfam" id="PF08245"/>
    </source>
</evidence>
<dbReference type="InterPro" id="IPR013221">
    <property type="entry name" value="Mur_ligase_cen"/>
</dbReference>
<name>A0AAF0BI33_9ENTE</name>
<dbReference type="SUPFAM" id="SSF53623">
    <property type="entry name" value="MurD-like peptide ligases, catalytic domain"/>
    <property type="match status" value="1"/>
</dbReference>
<keyword evidence="8 17" id="KW-0436">Ligase</keyword>
<evidence type="ECO:0000256" key="9">
    <source>
        <dbReference type="ARBA" id="ARBA00022741"/>
    </source>
</evidence>
<keyword evidence="12 17" id="KW-0573">Peptidoglycan synthesis</keyword>
<evidence type="ECO:0000256" key="17">
    <source>
        <dbReference type="HAMAP-Rule" id="MF_00639"/>
    </source>
</evidence>
<evidence type="ECO:0000256" key="10">
    <source>
        <dbReference type="ARBA" id="ARBA00022840"/>
    </source>
</evidence>
<dbReference type="GO" id="GO:0009252">
    <property type="term" value="P:peptidoglycan biosynthetic process"/>
    <property type="evidence" value="ECO:0007669"/>
    <property type="project" value="UniProtKB-UniRule"/>
</dbReference>
<feature type="binding site" evidence="17">
    <location>
        <begin position="119"/>
        <end position="125"/>
    </location>
    <ligand>
        <name>ATP</name>
        <dbReference type="ChEBI" id="CHEBI:30616"/>
    </ligand>
</feature>
<dbReference type="InterPro" id="IPR036615">
    <property type="entry name" value="Mur_ligase_C_dom_sf"/>
</dbReference>
<keyword evidence="7 17" id="KW-0963">Cytoplasm</keyword>
<dbReference type="GO" id="GO:0071555">
    <property type="term" value="P:cell wall organization"/>
    <property type="evidence" value="ECO:0007669"/>
    <property type="project" value="UniProtKB-KW"/>
</dbReference>
<dbReference type="SUPFAM" id="SSF51984">
    <property type="entry name" value="MurCD N-terminal domain"/>
    <property type="match status" value="1"/>
</dbReference>
<dbReference type="EC" id="6.3.2.9" evidence="5 17"/>
<dbReference type="HAMAP" id="MF_00639">
    <property type="entry name" value="MurD"/>
    <property type="match status" value="1"/>
</dbReference>
<evidence type="ECO:0000256" key="6">
    <source>
        <dbReference type="ARBA" id="ARBA00015655"/>
    </source>
</evidence>
<evidence type="ECO:0000256" key="8">
    <source>
        <dbReference type="ARBA" id="ARBA00022598"/>
    </source>
</evidence>
<proteinExistence type="inferred from homology"/>
<dbReference type="Pfam" id="PF21799">
    <property type="entry name" value="MurD-like_N"/>
    <property type="match status" value="1"/>
</dbReference>
<dbReference type="PANTHER" id="PTHR43692">
    <property type="entry name" value="UDP-N-ACETYLMURAMOYLALANINE--D-GLUTAMATE LIGASE"/>
    <property type="match status" value="1"/>
</dbReference>
<evidence type="ECO:0000256" key="7">
    <source>
        <dbReference type="ARBA" id="ARBA00022490"/>
    </source>
</evidence>
<dbReference type="GO" id="GO:0008360">
    <property type="term" value="P:regulation of cell shape"/>
    <property type="evidence" value="ECO:0007669"/>
    <property type="project" value="UniProtKB-KW"/>
</dbReference>
<comment type="similarity">
    <text evidence="4 17">Belongs to the MurCDEF family.</text>
</comment>
<gene>
    <name evidence="17 21" type="primary">murD</name>
    <name evidence="21" type="ORF">PML95_04860</name>
</gene>
<keyword evidence="13 17" id="KW-0961">Cell wall biogenesis/degradation</keyword>
<keyword evidence="11 17" id="KW-0133">Cell shape</keyword>
<sequence>MRTVTHYQHKKVLILGLAKSGMSAAKLLHQLGAIVTVNDGRPFEENSEAQDLLTMGMRVITGSHPVDLLDEEFELIVKNPGIPYDNPIIEKAIEKEIPIITEVELAYEISEAQIIGITGTNGKTTTTTMIGAVLNGGSTSPRAYLAGNIGEVASTVAQGLSEKDWMVTELSSFQLMGTRKFHPHIAVITNLYEAHLDYHGSREAYVHAKWEIQKNMTAGDRLVLNYHQAELRQLAEKTKATVVPFSLEAADTNGQGAYLKDDVLYFEDEKIMTAAEIGVPGLHNIENALATIAVAKTIDVETSVIKQVLSEFGGVEHRMEYMGEFFNSKVYNDSKATNTLATIKALEGFKDLSKVVLIAGGLDRGNDFDELIPAFKSIKHAVFYGETKEKLTTSAIKAGLSTTEIVATLPEAVLAASHQLAEGDVLLFSPACASWDQFKNFEIRGRVFKETVKQIEKEWKNK</sequence>
<evidence type="ECO:0000256" key="14">
    <source>
        <dbReference type="ARBA" id="ARBA00030398"/>
    </source>
</evidence>
<dbReference type="Pfam" id="PF08245">
    <property type="entry name" value="Mur_ligase_M"/>
    <property type="match status" value="1"/>
</dbReference>
<dbReference type="NCBIfam" id="TIGR01087">
    <property type="entry name" value="murD"/>
    <property type="match status" value="1"/>
</dbReference>
<comment type="subcellular location">
    <subcellularLocation>
        <location evidence="2 17 18">Cytoplasm</location>
    </subcellularLocation>
</comment>
<dbReference type="GO" id="GO:0005524">
    <property type="term" value="F:ATP binding"/>
    <property type="evidence" value="ECO:0007669"/>
    <property type="project" value="UniProtKB-UniRule"/>
</dbReference>
<dbReference type="Pfam" id="PF02875">
    <property type="entry name" value="Mur_ligase_C"/>
    <property type="match status" value="1"/>
</dbReference>
<keyword evidence="17 18" id="KW-0131">Cell cycle</keyword>
<evidence type="ECO:0000256" key="4">
    <source>
        <dbReference type="ARBA" id="ARBA00010416"/>
    </source>
</evidence>